<sequence length="114" mass="13185">MNGMRFVMVKCGKNNASWYFKKLLRLRSTIDKEGLHTTTKKDKFKAKSFYSHLVTAQKVEQLLTKDHLSKVFPLSSVNCPVCDSDQESHGYLFVDCPFTKQVFVEISKWLGVFE</sequence>
<dbReference type="Proteomes" id="UP000525078">
    <property type="component" value="Unassembled WGS sequence"/>
</dbReference>
<organism evidence="2 3">
    <name type="scientific">Cannabis sativa</name>
    <name type="common">Hemp</name>
    <name type="synonym">Marijuana</name>
    <dbReference type="NCBI Taxonomy" id="3483"/>
    <lineage>
        <taxon>Eukaryota</taxon>
        <taxon>Viridiplantae</taxon>
        <taxon>Streptophyta</taxon>
        <taxon>Embryophyta</taxon>
        <taxon>Tracheophyta</taxon>
        <taxon>Spermatophyta</taxon>
        <taxon>Magnoliopsida</taxon>
        <taxon>eudicotyledons</taxon>
        <taxon>Gunneridae</taxon>
        <taxon>Pentapetalae</taxon>
        <taxon>rosids</taxon>
        <taxon>fabids</taxon>
        <taxon>Rosales</taxon>
        <taxon>Cannabaceae</taxon>
        <taxon>Cannabis</taxon>
    </lineage>
</organism>
<dbReference type="EMBL" id="JAATIP010000095">
    <property type="protein sequence ID" value="KAF4374500.1"/>
    <property type="molecule type" value="Genomic_DNA"/>
</dbReference>
<dbReference type="Pfam" id="PF13966">
    <property type="entry name" value="zf-RVT"/>
    <property type="match status" value="1"/>
</dbReference>
<evidence type="ECO:0000259" key="1">
    <source>
        <dbReference type="Pfam" id="PF13966"/>
    </source>
</evidence>
<proteinExistence type="predicted"/>
<comment type="caution">
    <text evidence="2">The sequence shown here is derived from an EMBL/GenBank/DDBJ whole genome shotgun (WGS) entry which is preliminary data.</text>
</comment>
<reference evidence="2 3" key="1">
    <citation type="journal article" date="2020" name="bioRxiv">
        <title>Sequence and annotation of 42 cannabis genomes reveals extensive copy number variation in cannabinoid synthesis and pathogen resistance genes.</title>
        <authorList>
            <person name="Mckernan K.J."/>
            <person name="Helbert Y."/>
            <person name="Kane L.T."/>
            <person name="Ebling H."/>
            <person name="Zhang L."/>
            <person name="Liu B."/>
            <person name="Eaton Z."/>
            <person name="Mclaughlin S."/>
            <person name="Kingan S."/>
            <person name="Baybayan P."/>
            <person name="Concepcion G."/>
            <person name="Jordan M."/>
            <person name="Riva A."/>
            <person name="Barbazuk W."/>
            <person name="Harkins T."/>
        </authorList>
    </citation>
    <scope>NUCLEOTIDE SEQUENCE [LARGE SCALE GENOMIC DNA]</scope>
    <source>
        <strain evidence="3">cv. Jamaican Lion 4</strain>
        <tissue evidence="2">Leaf</tissue>
    </source>
</reference>
<dbReference type="AlphaFoldDB" id="A0A7J6FXJ6"/>
<evidence type="ECO:0000313" key="2">
    <source>
        <dbReference type="EMBL" id="KAF4374500.1"/>
    </source>
</evidence>
<feature type="domain" description="Reverse transcriptase zinc-binding" evidence="1">
    <location>
        <begin position="44"/>
        <end position="102"/>
    </location>
</feature>
<gene>
    <name evidence="2" type="ORF">F8388_016051</name>
</gene>
<accession>A0A7J6FXJ6</accession>
<evidence type="ECO:0000313" key="3">
    <source>
        <dbReference type="Proteomes" id="UP000525078"/>
    </source>
</evidence>
<protein>
    <recommendedName>
        <fullName evidence="1">Reverse transcriptase zinc-binding domain-containing protein</fullName>
    </recommendedName>
</protein>
<name>A0A7J6FXJ6_CANSA</name>
<dbReference type="InterPro" id="IPR026960">
    <property type="entry name" value="RVT-Znf"/>
</dbReference>